<feature type="region of interest" description="Disordered" evidence="1">
    <location>
        <begin position="503"/>
        <end position="534"/>
    </location>
</feature>
<evidence type="ECO:0000313" key="3">
    <source>
        <dbReference type="Proteomes" id="UP001159363"/>
    </source>
</evidence>
<protein>
    <submittedName>
        <fullName evidence="2">Uncharacterized protein</fullName>
    </submittedName>
</protein>
<reference evidence="2 3" key="1">
    <citation type="submission" date="2023-02" db="EMBL/GenBank/DDBJ databases">
        <title>LHISI_Scaffold_Assembly.</title>
        <authorList>
            <person name="Stuart O.P."/>
            <person name="Cleave R."/>
            <person name="Magrath M.J.L."/>
            <person name="Mikheyev A.S."/>
        </authorList>
    </citation>
    <scope>NUCLEOTIDE SEQUENCE [LARGE SCALE GENOMIC DNA]</scope>
    <source>
        <strain evidence="2">Daus_M_001</strain>
        <tissue evidence="2">Leg muscle</tissue>
    </source>
</reference>
<evidence type="ECO:0000313" key="2">
    <source>
        <dbReference type="EMBL" id="KAJ8875916.1"/>
    </source>
</evidence>
<organism evidence="2 3">
    <name type="scientific">Dryococelus australis</name>
    <dbReference type="NCBI Taxonomy" id="614101"/>
    <lineage>
        <taxon>Eukaryota</taxon>
        <taxon>Metazoa</taxon>
        <taxon>Ecdysozoa</taxon>
        <taxon>Arthropoda</taxon>
        <taxon>Hexapoda</taxon>
        <taxon>Insecta</taxon>
        <taxon>Pterygota</taxon>
        <taxon>Neoptera</taxon>
        <taxon>Polyneoptera</taxon>
        <taxon>Phasmatodea</taxon>
        <taxon>Verophasmatodea</taxon>
        <taxon>Anareolatae</taxon>
        <taxon>Phasmatidae</taxon>
        <taxon>Eurycanthinae</taxon>
        <taxon>Dryococelus</taxon>
    </lineage>
</organism>
<sequence length="1135" mass="127862">MQVVEDEERVVGMWCVGSVLGDRWGQHRQGSTHVASREQMLLLQHNTTNPDTVIPQPLHPGLNENPLATTPFHMQPLSTTPAEWGWLGMPRTPRTPGSSQCLPCDGLQCQHYHGEYICLTIKTLRQRMNGHRTDTKEAIADHINNPQDQQVLQNMQHHTTKILIPSTAPELLIAPHLKGNVRRGRPNLKSPAVRKAGHQPEKPRRNYEFPICHFHMRSLHGSNCPPPGKRPIRENSWPPRRARWCIRFYHLGRLPSEIRIQAALKLCHKLHHWECDSRQRCPVPEDTSTPKALNFFGHLLYHAEVRCPQRPSSSLVPQQLQRCRRPLRLQHRSPTQPPNPPTLTCYQHTHRCGKKYCLLKALNKIEQQIVNTPQPSTAEDRPLFEPPTLTSPRITFEHLVAVYFDLHVVVGIAPEYLSEPHTTIPPHIPPALQPTPVRINRNHKQPLLHHRLCSRAARQRKGGHLLPKDHSRKAHAHDHRSVNIRLILRVEFPKLPNFQGPYEEKNLFPLSRRGGNPRRMASPGSSQSGSRGPPLPPCLCTLKTPTYHFTPNLLHQLHYALFLLRWRMGQGNESKPVPSALSQNLPTDQRQGEGQSPLSGMNLDAWLQMIVPLLWEPLGRSMGHGIILSMEAWLPAVAVLLLDLLEGKNGRMKLNSNKHLHWRKALNFKEACPSIHPPPRPCSFSPVRPYLGLIKDLIAVDSTWELKEKSQKTRDILLRQLQGFGTGIKSKEQHQYTCLGASPFLVPSLLSYRFQSTPDNALSAHLTPSCQLAFTPSPSISKLTILTIRAESRHRAQAALTVTQESLGAGWVASPPRATVKRRGFIVLSFVTFTYKHYHIQLGNANLGWEHTRHSNCEGVKYSAGLYLGFYCSPQLAQKPSCQYTSLKILLSTTSPLPPEQLHQFHSVSLEGSRHSSGESQSPRACEVHDMSSLHAEQKRIQDPMPNAPLHRNQSLRCAAADHLIEPVITEECAATSQSTGNATEQSSESNASFCAHSKTHQTNPVHRDFAKTFLELHGIAPRDTVHMAGCCNKRVGPEGNVISPVQLPSSSTALTLPCVSTAIHENSHYTSCFTYTHAYMRVHNIVVDSTIFLLLNLQKCIRPPSGIEDDPKEQQRVREVISGWKICVCEHWGK</sequence>
<comment type="caution">
    <text evidence="2">The sequence shown here is derived from an EMBL/GenBank/DDBJ whole genome shotgun (WGS) entry which is preliminary data.</text>
</comment>
<accession>A0ABQ9GVA1</accession>
<gene>
    <name evidence="2" type="ORF">PR048_023824</name>
</gene>
<feature type="region of interest" description="Disordered" evidence="1">
    <location>
        <begin position="574"/>
        <end position="597"/>
    </location>
</feature>
<feature type="region of interest" description="Disordered" evidence="1">
    <location>
        <begin position="181"/>
        <end position="202"/>
    </location>
</feature>
<dbReference type="EMBL" id="JARBHB010000009">
    <property type="protein sequence ID" value="KAJ8875916.1"/>
    <property type="molecule type" value="Genomic_DNA"/>
</dbReference>
<feature type="compositionally biased region" description="Polar residues" evidence="1">
    <location>
        <begin position="580"/>
        <end position="597"/>
    </location>
</feature>
<keyword evidence="3" id="KW-1185">Reference proteome</keyword>
<dbReference type="Proteomes" id="UP001159363">
    <property type="component" value="Chromosome 8"/>
</dbReference>
<name>A0ABQ9GVA1_9NEOP</name>
<proteinExistence type="predicted"/>
<evidence type="ECO:0000256" key="1">
    <source>
        <dbReference type="SAM" id="MobiDB-lite"/>
    </source>
</evidence>
<feature type="compositionally biased region" description="Low complexity" evidence="1">
    <location>
        <begin position="522"/>
        <end position="534"/>
    </location>
</feature>